<dbReference type="GO" id="GO:0008757">
    <property type="term" value="F:S-adenosylmethionine-dependent methyltransferase activity"/>
    <property type="evidence" value="ECO:0007669"/>
    <property type="project" value="InterPro"/>
</dbReference>
<reference evidence="2 3" key="1">
    <citation type="submission" date="2019-02" db="EMBL/GenBank/DDBJ databases">
        <title>Deep-cultivation of Planctomycetes and their phenomic and genomic characterization uncovers novel biology.</title>
        <authorList>
            <person name="Wiegand S."/>
            <person name="Jogler M."/>
            <person name="Boedeker C."/>
            <person name="Pinto D."/>
            <person name="Vollmers J."/>
            <person name="Rivas-Marin E."/>
            <person name="Kohn T."/>
            <person name="Peeters S.H."/>
            <person name="Heuer A."/>
            <person name="Rast P."/>
            <person name="Oberbeckmann S."/>
            <person name="Bunk B."/>
            <person name="Jeske O."/>
            <person name="Meyerdierks A."/>
            <person name="Storesund J.E."/>
            <person name="Kallscheuer N."/>
            <person name="Luecker S."/>
            <person name="Lage O.M."/>
            <person name="Pohl T."/>
            <person name="Merkel B.J."/>
            <person name="Hornburger P."/>
            <person name="Mueller R.-W."/>
            <person name="Bruemmer F."/>
            <person name="Labrenz M."/>
            <person name="Spormann A.M."/>
            <person name="Op den Camp H."/>
            <person name="Overmann J."/>
            <person name="Amann R."/>
            <person name="Jetten M.S.M."/>
            <person name="Mascher T."/>
            <person name="Medema M.H."/>
            <person name="Devos D.P."/>
            <person name="Kaster A.-K."/>
            <person name="Ovreas L."/>
            <person name="Rohde M."/>
            <person name="Galperin M.Y."/>
            <person name="Jogler C."/>
        </authorList>
    </citation>
    <scope>NUCLEOTIDE SEQUENCE [LARGE SCALE GENOMIC DNA]</scope>
    <source>
        <strain evidence="2 3">Mal33</strain>
    </source>
</reference>
<gene>
    <name evidence="2" type="ORF">Mal33_34650</name>
</gene>
<name>A0A518IWL4_9BACT</name>
<dbReference type="Pfam" id="PF08241">
    <property type="entry name" value="Methyltransf_11"/>
    <property type="match status" value="1"/>
</dbReference>
<evidence type="ECO:0000313" key="3">
    <source>
        <dbReference type="Proteomes" id="UP000316770"/>
    </source>
</evidence>
<dbReference type="InterPro" id="IPR029063">
    <property type="entry name" value="SAM-dependent_MTases_sf"/>
</dbReference>
<dbReference type="CDD" id="cd02440">
    <property type="entry name" value="AdoMet_MTases"/>
    <property type="match status" value="1"/>
</dbReference>
<sequence length="258" mass="28790">MDVRSYNRDAWNGKVEQADRWTQPAGAEVIDAARGGDFCIVLTPTKPVPLEWFPPLKGSQTLCLASAGGQQAPVLAAAGARVTVFDNSPRQLDQDRLVAERDGLDMSFEEGDMADLSRFSDESFDLIFHPCSNDFIPNVIPVWRECFRVLRSGGILLAGFTNAVRYIFDDERKLNGNLEVRYSLPYSDLDHRNEPHIRKEIELGNPLEFGHTLEDQIGGQLKAGFMLTGFYGDRFGKSDEDPLSSFLDTFIATRAVKP</sequence>
<organism evidence="2 3">
    <name type="scientific">Rosistilla oblonga</name>
    <dbReference type="NCBI Taxonomy" id="2527990"/>
    <lineage>
        <taxon>Bacteria</taxon>
        <taxon>Pseudomonadati</taxon>
        <taxon>Planctomycetota</taxon>
        <taxon>Planctomycetia</taxon>
        <taxon>Pirellulales</taxon>
        <taxon>Pirellulaceae</taxon>
        <taxon>Rosistilla</taxon>
    </lineage>
</organism>
<evidence type="ECO:0000259" key="1">
    <source>
        <dbReference type="Pfam" id="PF08241"/>
    </source>
</evidence>
<protein>
    <recommendedName>
        <fullName evidence="1">Methyltransferase type 11 domain-containing protein</fullName>
    </recommendedName>
</protein>
<dbReference type="EMBL" id="CP036318">
    <property type="protein sequence ID" value="QDV57455.1"/>
    <property type="molecule type" value="Genomic_DNA"/>
</dbReference>
<dbReference type="AlphaFoldDB" id="A0A518IWL4"/>
<dbReference type="InterPro" id="IPR013216">
    <property type="entry name" value="Methyltransf_11"/>
</dbReference>
<dbReference type="SUPFAM" id="SSF53335">
    <property type="entry name" value="S-adenosyl-L-methionine-dependent methyltransferases"/>
    <property type="match status" value="1"/>
</dbReference>
<keyword evidence="3" id="KW-1185">Reference proteome</keyword>
<feature type="domain" description="Methyltransferase type 11" evidence="1">
    <location>
        <begin position="63"/>
        <end position="157"/>
    </location>
</feature>
<dbReference type="Proteomes" id="UP000316770">
    <property type="component" value="Chromosome"/>
</dbReference>
<dbReference type="Gene3D" id="3.40.50.150">
    <property type="entry name" value="Vaccinia Virus protein VP39"/>
    <property type="match status" value="1"/>
</dbReference>
<dbReference type="RefSeq" id="WP_145286875.1">
    <property type="nucleotide sequence ID" value="NZ_CP036318.1"/>
</dbReference>
<evidence type="ECO:0000313" key="2">
    <source>
        <dbReference type="EMBL" id="QDV57455.1"/>
    </source>
</evidence>
<proteinExistence type="predicted"/>
<accession>A0A518IWL4</accession>